<evidence type="ECO:0000313" key="12">
    <source>
        <dbReference type="EMBL" id="SUS08953.1"/>
    </source>
</evidence>
<dbReference type="CDD" id="cd04453">
    <property type="entry name" value="S1_RNase_E"/>
    <property type="match status" value="1"/>
</dbReference>
<dbReference type="GO" id="GO:0016787">
    <property type="term" value="F:hydrolase activity"/>
    <property type="evidence" value="ECO:0007669"/>
    <property type="project" value="UniProtKB-KW"/>
</dbReference>
<keyword evidence="4" id="KW-0540">Nuclease</keyword>
<keyword evidence="2" id="KW-1003">Cell membrane</keyword>
<dbReference type="PANTHER" id="PTHR30001">
    <property type="entry name" value="RIBONUCLEASE"/>
    <property type="match status" value="1"/>
</dbReference>
<organism evidence="12">
    <name type="scientific">metagenome</name>
    <dbReference type="NCBI Taxonomy" id="256318"/>
    <lineage>
        <taxon>unclassified sequences</taxon>
        <taxon>metagenomes</taxon>
    </lineage>
</organism>
<dbReference type="GO" id="GO:0004519">
    <property type="term" value="F:endonuclease activity"/>
    <property type="evidence" value="ECO:0007669"/>
    <property type="project" value="UniProtKB-KW"/>
</dbReference>
<keyword evidence="8" id="KW-0460">Magnesium</keyword>
<name>A0A380TMG2_9ZZZZ</name>
<keyword evidence="5" id="KW-0479">Metal-binding</keyword>
<dbReference type="GO" id="GO:0004540">
    <property type="term" value="F:RNA nuclease activity"/>
    <property type="evidence" value="ECO:0007669"/>
    <property type="project" value="InterPro"/>
</dbReference>
<evidence type="ECO:0000256" key="1">
    <source>
        <dbReference type="ARBA" id="ARBA00001946"/>
    </source>
</evidence>
<keyword evidence="10" id="KW-0472">Membrane</keyword>
<gene>
    <name evidence="12" type="ORF">DF3PB_980006</name>
</gene>
<reference evidence="12" key="1">
    <citation type="submission" date="2018-07" db="EMBL/GenBank/DDBJ databases">
        <authorList>
            <person name="Quirk P.G."/>
            <person name="Krulwich T.A."/>
        </authorList>
    </citation>
    <scope>NUCLEOTIDE SEQUENCE</scope>
</reference>
<evidence type="ECO:0000256" key="6">
    <source>
        <dbReference type="ARBA" id="ARBA00022759"/>
    </source>
</evidence>
<protein>
    <recommendedName>
        <fullName evidence="11">S1 motif domain-containing protein</fullName>
    </recommendedName>
</protein>
<evidence type="ECO:0000256" key="4">
    <source>
        <dbReference type="ARBA" id="ARBA00022722"/>
    </source>
</evidence>
<dbReference type="Pfam" id="PF10150">
    <property type="entry name" value="RNase_E_G"/>
    <property type="match status" value="1"/>
</dbReference>
<dbReference type="SMART" id="SM00316">
    <property type="entry name" value="S1"/>
    <property type="match status" value="1"/>
</dbReference>
<dbReference type="InterPro" id="IPR012340">
    <property type="entry name" value="NA-bd_OB-fold"/>
</dbReference>
<sequence>MPAPDTIVVSALPGDRRVAWLVDGVLVRYALDAETDAGGSATGQAGVRAGDIILGRVIRVHAGLAAAFVDIGDARAGFLMLHDGPARVEGGRRALAEGDRVLVQVTRAPEGGKGAKLSGRFRPEGQALALAAEAAAANTRPPAVLQRAPDAFKSALSECLHPGLTRVVVDDLASAAAVRAACPELSERIEIPLLGPPPFAAFGIAEQLEAALKPTLALPSGGALTISETPALVAVDVDAGATVAGDAAATALAVNLEAISALKAALNLRALGGHIVIDAVPMRGKHDREHVLAELRAAFAFEALQTDIGGFTRFGLIELTRARVGPSLRQQLGRACDPCGGSGIVLKPAVAAGDALRAAVAEARLSPGLAPVIAAPTPVIEALRRPMAAARAACEARLGRAIGLKEADARGPACFRIEAA</sequence>
<accession>A0A380TMG2</accession>
<evidence type="ECO:0000256" key="7">
    <source>
        <dbReference type="ARBA" id="ARBA00022801"/>
    </source>
</evidence>
<keyword evidence="6" id="KW-0255">Endonuclease</keyword>
<comment type="cofactor">
    <cofactor evidence="1">
        <name>Mg(2+)</name>
        <dbReference type="ChEBI" id="CHEBI:18420"/>
    </cofactor>
</comment>
<proteinExistence type="predicted"/>
<keyword evidence="7" id="KW-0378">Hydrolase</keyword>
<evidence type="ECO:0000259" key="11">
    <source>
        <dbReference type="PROSITE" id="PS50126"/>
    </source>
</evidence>
<dbReference type="SUPFAM" id="SSF50249">
    <property type="entry name" value="Nucleic acid-binding proteins"/>
    <property type="match status" value="1"/>
</dbReference>
<evidence type="ECO:0000256" key="10">
    <source>
        <dbReference type="ARBA" id="ARBA00023136"/>
    </source>
</evidence>
<dbReference type="EMBL" id="UIDG01000654">
    <property type="protein sequence ID" value="SUS08953.1"/>
    <property type="molecule type" value="Genomic_DNA"/>
</dbReference>
<keyword evidence="9" id="KW-0694">RNA-binding</keyword>
<dbReference type="Gene3D" id="2.40.50.140">
    <property type="entry name" value="Nucleic acid-binding proteins"/>
    <property type="match status" value="1"/>
</dbReference>
<dbReference type="InterPro" id="IPR004659">
    <property type="entry name" value="RNase_E/G"/>
</dbReference>
<dbReference type="PANTHER" id="PTHR30001:SF1">
    <property type="entry name" value="RIBONUCLEASE E_G-LIKE PROTEIN, CHLOROPLASTIC"/>
    <property type="match status" value="1"/>
</dbReference>
<evidence type="ECO:0000256" key="3">
    <source>
        <dbReference type="ARBA" id="ARBA00022519"/>
    </source>
</evidence>
<evidence type="ECO:0000256" key="8">
    <source>
        <dbReference type="ARBA" id="ARBA00022842"/>
    </source>
</evidence>
<evidence type="ECO:0000256" key="5">
    <source>
        <dbReference type="ARBA" id="ARBA00022723"/>
    </source>
</evidence>
<feature type="domain" description="S1 motif" evidence="11">
    <location>
        <begin position="50"/>
        <end position="120"/>
    </location>
</feature>
<evidence type="ECO:0000256" key="9">
    <source>
        <dbReference type="ARBA" id="ARBA00022884"/>
    </source>
</evidence>
<dbReference type="InterPro" id="IPR019307">
    <property type="entry name" value="RNA-bd_AU-1/RNase_E/G"/>
</dbReference>
<keyword evidence="3" id="KW-0997">Cell inner membrane</keyword>
<dbReference type="PROSITE" id="PS50126">
    <property type="entry name" value="S1"/>
    <property type="match status" value="1"/>
</dbReference>
<dbReference type="AlphaFoldDB" id="A0A380TMG2"/>
<dbReference type="GO" id="GO:0006364">
    <property type="term" value="P:rRNA processing"/>
    <property type="evidence" value="ECO:0007669"/>
    <property type="project" value="TreeGrafter"/>
</dbReference>
<evidence type="ECO:0000256" key="2">
    <source>
        <dbReference type="ARBA" id="ARBA00022475"/>
    </source>
</evidence>
<dbReference type="InterPro" id="IPR003029">
    <property type="entry name" value="S1_domain"/>
</dbReference>
<dbReference type="GO" id="GO:0003723">
    <property type="term" value="F:RNA binding"/>
    <property type="evidence" value="ECO:0007669"/>
    <property type="project" value="UniProtKB-KW"/>
</dbReference>
<dbReference type="GO" id="GO:0005737">
    <property type="term" value="C:cytoplasm"/>
    <property type="evidence" value="ECO:0007669"/>
    <property type="project" value="TreeGrafter"/>
</dbReference>
<dbReference type="GO" id="GO:0046872">
    <property type="term" value="F:metal ion binding"/>
    <property type="evidence" value="ECO:0007669"/>
    <property type="project" value="UniProtKB-KW"/>
</dbReference>